<accession>A0A368TMT7</accession>
<reference evidence="1 2" key="1">
    <citation type="submission" date="2018-07" db="EMBL/GenBank/DDBJ databases">
        <title>Halomonas rutogse sp. nov., isolated from Lake TangqianCo on Tibetan Plateau.</title>
        <authorList>
            <person name="Lu H."/>
            <person name="Xing P."/>
            <person name="Wu Q."/>
        </authorList>
    </citation>
    <scope>NUCLEOTIDE SEQUENCE [LARGE SCALE GENOMIC DNA]</scope>
    <source>
        <strain evidence="1 2">TQ8S</strain>
    </source>
</reference>
<dbReference type="EMBL" id="QPIJ01000089">
    <property type="protein sequence ID" value="RCV85868.1"/>
    <property type="molecule type" value="Genomic_DNA"/>
</dbReference>
<protein>
    <recommendedName>
        <fullName evidence="3">Restriction alleviation protein, Lar family</fullName>
    </recommendedName>
</protein>
<keyword evidence="2" id="KW-1185">Reference proteome</keyword>
<dbReference type="AlphaFoldDB" id="A0A368TMT7"/>
<organism evidence="1 2">
    <name type="scientific">Vreelandella rituensis</name>
    <dbReference type="NCBI Taxonomy" id="2282306"/>
    <lineage>
        <taxon>Bacteria</taxon>
        <taxon>Pseudomonadati</taxon>
        <taxon>Pseudomonadota</taxon>
        <taxon>Gammaproteobacteria</taxon>
        <taxon>Oceanospirillales</taxon>
        <taxon>Halomonadaceae</taxon>
        <taxon>Vreelandella</taxon>
    </lineage>
</organism>
<proteinExistence type="predicted"/>
<dbReference type="RefSeq" id="WP_114488608.1">
    <property type="nucleotide sequence ID" value="NZ_QPIJ01000089.1"/>
</dbReference>
<evidence type="ECO:0008006" key="3">
    <source>
        <dbReference type="Google" id="ProtNLM"/>
    </source>
</evidence>
<comment type="caution">
    <text evidence="1">The sequence shown here is derived from an EMBL/GenBank/DDBJ whole genome shotgun (WGS) entry which is preliminary data.</text>
</comment>
<dbReference type="Proteomes" id="UP000253204">
    <property type="component" value="Unassembled WGS sequence"/>
</dbReference>
<evidence type="ECO:0000313" key="1">
    <source>
        <dbReference type="EMBL" id="RCV85868.1"/>
    </source>
</evidence>
<sequence length="79" mass="8453">MCEITLSPCPFCGGAPSERLGHNPGGGFGPDPVDVFSVCCNPCGVRFVVSNWPGHVTEDQKAAVRAKWNHRAQTQKDPS</sequence>
<dbReference type="Pfam" id="PF14354">
    <property type="entry name" value="Lar_restr_allev"/>
    <property type="match status" value="1"/>
</dbReference>
<evidence type="ECO:0000313" key="2">
    <source>
        <dbReference type="Proteomes" id="UP000253204"/>
    </source>
</evidence>
<name>A0A368TMT7_9GAMM</name>
<gene>
    <name evidence="1" type="ORF">DU506_19920</name>
</gene>